<protein>
    <submittedName>
        <fullName evidence="1">Uncharacterized protein</fullName>
    </submittedName>
</protein>
<organism evidence="1 2">
    <name type="scientific">Hibiscus sabdariffa</name>
    <name type="common">roselle</name>
    <dbReference type="NCBI Taxonomy" id="183260"/>
    <lineage>
        <taxon>Eukaryota</taxon>
        <taxon>Viridiplantae</taxon>
        <taxon>Streptophyta</taxon>
        <taxon>Embryophyta</taxon>
        <taxon>Tracheophyta</taxon>
        <taxon>Spermatophyta</taxon>
        <taxon>Magnoliopsida</taxon>
        <taxon>eudicotyledons</taxon>
        <taxon>Gunneridae</taxon>
        <taxon>Pentapetalae</taxon>
        <taxon>rosids</taxon>
        <taxon>malvids</taxon>
        <taxon>Malvales</taxon>
        <taxon>Malvaceae</taxon>
        <taxon>Malvoideae</taxon>
        <taxon>Hibiscus</taxon>
    </lineage>
</organism>
<reference evidence="1 2" key="1">
    <citation type="journal article" date="2024" name="G3 (Bethesda)">
        <title>Genome assembly of Hibiscus sabdariffa L. provides insights into metabolisms of medicinal natural products.</title>
        <authorList>
            <person name="Kim T."/>
        </authorList>
    </citation>
    <scope>NUCLEOTIDE SEQUENCE [LARGE SCALE GENOMIC DNA]</scope>
    <source>
        <strain evidence="1">TK-2024</strain>
        <tissue evidence="1">Old leaves</tissue>
    </source>
</reference>
<proteinExistence type="predicted"/>
<sequence length="217" mass="24065">MSRPIDRENTKIPGSFTKGPIRKRVVGVVDENNVDILPCSAIGRSLRATTLSKLSGMVGGVPIQAWSKHTFKNIAEDEDESESEESAEKEEAQHDVLDHVSKIGIEKTLIETAGVVEESSTTDKLIVNKQDLLELMRRLDLKVIDCSDNVTDEDRIEVENKLKKRGRGRPQNNQKCQCVANVSLSDSDFKNRKKVILRETRETIALGKLIGGMIAAV</sequence>
<gene>
    <name evidence="1" type="ORF">V6N11_028749</name>
</gene>
<evidence type="ECO:0000313" key="1">
    <source>
        <dbReference type="EMBL" id="KAK8990788.1"/>
    </source>
</evidence>
<keyword evidence="2" id="KW-1185">Reference proteome</keyword>
<dbReference type="EMBL" id="JBBPBN010000053">
    <property type="protein sequence ID" value="KAK8990788.1"/>
    <property type="molecule type" value="Genomic_DNA"/>
</dbReference>
<accession>A0ABR2PQR5</accession>
<evidence type="ECO:0000313" key="2">
    <source>
        <dbReference type="Proteomes" id="UP001396334"/>
    </source>
</evidence>
<comment type="caution">
    <text evidence="1">The sequence shown here is derived from an EMBL/GenBank/DDBJ whole genome shotgun (WGS) entry which is preliminary data.</text>
</comment>
<dbReference type="Proteomes" id="UP001396334">
    <property type="component" value="Unassembled WGS sequence"/>
</dbReference>
<name>A0ABR2PQR5_9ROSI</name>